<name>A0A5D2MN44_GOSTO</name>
<reference evidence="1 2" key="1">
    <citation type="submission" date="2019-07" db="EMBL/GenBank/DDBJ databases">
        <title>WGS assembly of Gossypium tomentosum.</title>
        <authorList>
            <person name="Chen Z.J."/>
            <person name="Sreedasyam A."/>
            <person name="Ando A."/>
            <person name="Song Q."/>
            <person name="De L."/>
            <person name="Hulse-Kemp A."/>
            <person name="Ding M."/>
            <person name="Ye W."/>
            <person name="Kirkbride R."/>
            <person name="Jenkins J."/>
            <person name="Plott C."/>
            <person name="Lovell J."/>
            <person name="Lin Y.-M."/>
            <person name="Vaughn R."/>
            <person name="Liu B."/>
            <person name="Li W."/>
            <person name="Simpson S."/>
            <person name="Scheffler B."/>
            <person name="Saski C."/>
            <person name="Grover C."/>
            <person name="Hu G."/>
            <person name="Conover J."/>
            <person name="Carlson J."/>
            <person name="Shu S."/>
            <person name="Boston L."/>
            <person name="Williams M."/>
            <person name="Peterson D."/>
            <person name="Mcgee K."/>
            <person name="Jones D."/>
            <person name="Wendel J."/>
            <person name="Stelly D."/>
            <person name="Grimwood J."/>
            <person name="Schmutz J."/>
        </authorList>
    </citation>
    <scope>NUCLEOTIDE SEQUENCE [LARGE SCALE GENOMIC DNA]</scope>
    <source>
        <strain evidence="1">7179.01</strain>
    </source>
</reference>
<proteinExistence type="predicted"/>
<gene>
    <name evidence="1" type="ORF">ES332_A13G213500v1</name>
</gene>
<dbReference type="EMBL" id="CM017622">
    <property type="protein sequence ID" value="TYH92860.1"/>
    <property type="molecule type" value="Genomic_DNA"/>
</dbReference>
<protein>
    <recommendedName>
        <fullName evidence="3">Polyprotein</fullName>
    </recommendedName>
</protein>
<organism evidence="1 2">
    <name type="scientific">Gossypium tomentosum</name>
    <name type="common">Hawaiian cotton</name>
    <name type="synonym">Gossypium sandvicense</name>
    <dbReference type="NCBI Taxonomy" id="34277"/>
    <lineage>
        <taxon>Eukaryota</taxon>
        <taxon>Viridiplantae</taxon>
        <taxon>Streptophyta</taxon>
        <taxon>Embryophyta</taxon>
        <taxon>Tracheophyta</taxon>
        <taxon>Spermatophyta</taxon>
        <taxon>Magnoliopsida</taxon>
        <taxon>eudicotyledons</taxon>
        <taxon>Gunneridae</taxon>
        <taxon>Pentapetalae</taxon>
        <taxon>rosids</taxon>
        <taxon>malvids</taxon>
        <taxon>Malvales</taxon>
        <taxon>Malvaceae</taxon>
        <taxon>Malvoideae</taxon>
        <taxon>Gossypium</taxon>
    </lineage>
</organism>
<sequence length="150" mass="16900">MQFIHVGLMQVRIQTLHRHDEGTMALVVFRDTRWSGDRSIFATMEIDLACGRQMIYVVPDTMMTVTDFARNIQISIQTRGYSTWQNGEANLLITRGLVGRLSNTPNVAFAYEIGNVTDYLASQGVQAIAGRKYSSQEHKVSTRAFQSIPI</sequence>
<dbReference type="Proteomes" id="UP000322667">
    <property type="component" value="Chromosome A13"/>
</dbReference>
<accession>A0A5D2MN44</accession>
<evidence type="ECO:0008006" key="3">
    <source>
        <dbReference type="Google" id="ProtNLM"/>
    </source>
</evidence>
<keyword evidence="2" id="KW-1185">Reference proteome</keyword>
<evidence type="ECO:0000313" key="1">
    <source>
        <dbReference type="EMBL" id="TYH92860.1"/>
    </source>
</evidence>
<dbReference type="AlphaFoldDB" id="A0A5D2MN44"/>
<evidence type="ECO:0000313" key="2">
    <source>
        <dbReference type="Proteomes" id="UP000322667"/>
    </source>
</evidence>